<reference evidence="1 2" key="1">
    <citation type="submission" date="2008-03" db="EMBL/GenBank/DDBJ databases">
        <title>Sequencing of the draft genome and assembly of Burkholderia ambifaria MEX-5.</title>
        <authorList>
            <consortium name="US DOE Joint Genome Institute (JGI-PGF)"/>
            <person name="Copeland A."/>
            <person name="Lucas S."/>
            <person name="Lapidus A."/>
            <person name="Glavina del Rio T."/>
            <person name="Dalin E."/>
            <person name="Tice H."/>
            <person name="Bruce D."/>
            <person name="Goodwin L."/>
            <person name="Pitluck S."/>
            <person name="Larimer F."/>
            <person name="Land M.L."/>
            <person name="Hauser L."/>
            <person name="Tiedje J."/>
            <person name="Richardson P."/>
        </authorList>
    </citation>
    <scope>NUCLEOTIDE SEQUENCE [LARGE SCALE GENOMIC DNA]</scope>
    <source>
        <strain evidence="1 2">MEX-5</strain>
    </source>
</reference>
<proteinExistence type="predicted"/>
<evidence type="ECO:0000313" key="1">
    <source>
        <dbReference type="EMBL" id="EDT44130.1"/>
    </source>
</evidence>
<sequence>MGNEGVGELGGMLAMSPFVSRERFAQLVGLPVGVIVGMINKGYLPTVDVGRYSCVNVALLMRRCGEASLKLSL</sequence>
<dbReference type="InterPro" id="IPR038147">
    <property type="entry name" value="Cox_sf"/>
</dbReference>
<dbReference type="PATRIC" id="fig|396597.7.peg.8420"/>
<dbReference type="Gene3D" id="6.10.200.10">
    <property type="entry name" value="Regulatory phage protein Cox"/>
    <property type="match status" value="1"/>
</dbReference>
<organism evidence="1 2">
    <name type="scientific">Burkholderia ambifaria MEX-5</name>
    <dbReference type="NCBI Taxonomy" id="396597"/>
    <lineage>
        <taxon>Bacteria</taxon>
        <taxon>Pseudomonadati</taxon>
        <taxon>Pseudomonadota</taxon>
        <taxon>Betaproteobacteria</taxon>
        <taxon>Burkholderiales</taxon>
        <taxon>Burkholderiaceae</taxon>
        <taxon>Burkholderia</taxon>
        <taxon>Burkholderia cepacia complex</taxon>
    </lineage>
</organism>
<dbReference type="RefSeq" id="WP_006756204.1">
    <property type="nucleotide sequence ID" value="NZ_ABLK01000002.1"/>
</dbReference>
<dbReference type="AlphaFoldDB" id="B1SX79"/>
<dbReference type="Proteomes" id="UP000004814">
    <property type="component" value="Unassembled WGS sequence"/>
</dbReference>
<name>B1SX79_9BURK</name>
<gene>
    <name evidence="1" type="ORF">BamMEX5DRAFT_0145</name>
</gene>
<evidence type="ECO:0008006" key="3">
    <source>
        <dbReference type="Google" id="ProtNLM"/>
    </source>
</evidence>
<accession>B1SX79</accession>
<evidence type="ECO:0000313" key="2">
    <source>
        <dbReference type="Proteomes" id="UP000004814"/>
    </source>
</evidence>
<protein>
    <recommendedName>
        <fullName evidence="3">DNA-binding protein</fullName>
    </recommendedName>
</protein>
<dbReference type="EMBL" id="ABLK01000002">
    <property type="protein sequence ID" value="EDT44130.1"/>
    <property type="molecule type" value="Genomic_DNA"/>
</dbReference>
<comment type="caution">
    <text evidence="1">The sequence shown here is derived from an EMBL/GenBank/DDBJ whole genome shotgun (WGS) entry which is preliminary data.</text>
</comment>